<sequence>MLTSYSSLIKILLFDNQLLISWMHSVVKFFSYVQDVRSCLFIKLPLRLSIACLSTYFHILL</sequence>
<evidence type="ECO:0000313" key="2">
    <source>
        <dbReference type="Proteomes" id="UP000429838"/>
    </source>
</evidence>
<dbReference type="Proteomes" id="UP000429838">
    <property type="component" value="Unassembled WGS sequence"/>
</dbReference>
<name>A0A5M5WSZ2_BACFG</name>
<gene>
    <name evidence="1" type="ORF">F2Z25_13660</name>
</gene>
<organism evidence="1 2">
    <name type="scientific">Bacteroides fragilis</name>
    <dbReference type="NCBI Taxonomy" id="817"/>
    <lineage>
        <taxon>Bacteria</taxon>
        <taxon>Pseudomonadati</taxon>
        <taxon>Bacteroidota</taxon>
        <taxon>Bacteroidia</taxon>
        <taxon>Bacteroidales</taxon>
        <taxon>Bacteroidaceae</taxon>
        <taxon>Bacteroides</taxon>
    </lineage>
</organism>
<proteinExistence type="predicted"/>
<comment type="caution">
    <text evidence="1">The sequence shown here is derived from an EMBL/GenBank/DDBJ whole genome shotgun (WGS) entry which is preliminary data.</text>
</comment>
<dbReference type="AlphaFoldDB" id="A0A5M5WSZ2"/>
<accession>A0A5M5WSZ2</accession>
<evidence type="ECO:0000313" key="1">
    <source>
        <dbReference type="EMBL" id="KAA5206920.1"/>
    </source>
</evidence>
<dbReference type="EMBL" id="VWAQ01000011">
    <property type="protein sequence ID" value="KAA5206920.1"/>
    <property type="molecule type" value="Genomic_DNA"/>
</dbReference>
<protein>
    <submittedName>
        <fullName evidence="1">Uncharacterized protein</fullName>
    </submittedName>
</protein>
<reference evidence="1 2" key="1">
    <citation type="journal article" date="2019" name="Nat. Med.">
        <title>A library of human gut bacterial isolates paired with longitudinal multiomics data enables mechanistic microbiome research.</title>
        <authorList>
            <person name="Poyet M."/>
            <person name="Groussin M."/>
            <person name="Gibbons S.M."/>
            <person name="Avila-Pacheco J."/>
            <person name="Jiang X."/>
            <person name="Kearney S.M."/>
            <person name="Perrotta A.R."/>
            <person name="Berdy B."/>
            <person name="Zhao S."/>
            <person name="Lieberman T.D."/>
            <person name="Swanson P.K."/>
            <person name="Smith M."/>
            <person name="Roesemann S."/>
            <person name="Alexander J.E."/>
            <person name="Rich S.A."/>
            <person name="Livny J."/>
            <person name="Vlamakis H."/>
            <person name="Clish C."/>
            <person name="Bullock K."/>
            <person name="Deik A."/>
            <person name="Scott J."/>
            <person name="Pierce K.A."/>
            <person name="Xavier R.J."/>
            <person name="Alm E.J."/>
        </authorList>
    </citation>
    <scope>NUCLEOTIDE SEQUENCE [LARGE SCALE GENOMIC DNA]</scope>
    <source>
        <strain evidence="1 2">BIOML-A1</strain>
    </source>
</reference>